<dbReference type="AlphaFoldDB" id="A0A9D2T8C8"/>
<reference evidence="1" key="1">
    <citation type="journal article" date="2021" name="PeerJ">
        <title>Extensive microbial diversity within the chicken gut microbiome revealed by metagenomics and culture.</title>
        <authorList>
            <person name="Gilroy R."/>
            <person name="Ravi A."/>
            <person name="Getino M."/>
            <person name="Pursley I."/>
            <person name="Horton D.L."/>
            <person name="Alikhan N.F."/>
            <person name="Baker D."/>
            <person name="Gharbi K."/>
            <person name="Hall N."/>
            <person name="Watson M."/>
            <person name="Adriaenssens E.M."/>
            <person name="Foster-Nyarko E."/>
            <person name="Jarju S."/>
            <person name="Secka A."/>
            <person name="Antonio M."/>
            <person name="Oren A."/>
            <person name="Chaudhuri R.R."/>
            <person name="La Ragione R."/>
            <person name="Hildebrand F."/>
            <person name="Pallen M.J."/>
        </authorList>
    </citation>
    <scope>NUCLEOTIDE SEQUENCE</scope>
    <source>
        <strain evidence="1">ChiSjej3B21-8574</strain>
    </source>
</reference>
<accession>A0A9D2T8C8</accession>
<gene>
    <name evidence="1" type="ORF">H9754_00790</name>
</gene>
<comment type="caution">
    <text evidence="1">The sequence shown here is derived from an EMBL/GenBank/DDBJ whole genome shotgun (WGS) entry which is preliminary data.</text>
</comment>
<dbReference type="Pfam" id="PF05135">
    <property type="entry name" value="Phage_connect_1"/>
    <property type="match status" value="1"/>
</dbReference>
<dbReference type="EMBL" id="DWWD01000005">
    <property type="protein sequence ID" value="HJC49111.1"/>
    <property type="molecule type" value="Genomic_DNA"/>
</dbReference>
<proteinExistence type="predicted"/>
<dbReference type="Proteomes" id="UP000823904">
    <property type="component" value="Unassembled WGS sequence"/>
</dbReference>
<name>A0A9D2T8C8_9FIRM</name>
<dbReference type="InterPro" id="IPR021146">
    <property type="entry name" value="Phage_gp6-like_head-tail"/>
</dbReference>
<sequence>MLKDLKILLGIPENDTSQDQKLNLILSGTRSRLKALLGGQDPPESLDYIITDVAVIRFNRIGSEGLSSHSVEGESLSFSDDDFAGYREDIQTYLDNQKEAKKGRVRFL</sequence>
<evidence type="ECO:0000313" key="2">
    <source>
        <dbReference type="Proteomes" id="UP000823904"/>
    </source>
</evidence>
<reference evidence="1" key="2">
    <citation type="submission" date="2021-04" db="EMBL/GenBank/DDBJ databases">
        <authorList>
            <person name="Gilroy R."/>
        </authorList>
    </citation>
    <scope>NUCLEOTIDE SEQUENCE</scope>
    <source>
        <strain evidence="1">ChiSjej3B21-8574</strain>
    </source>
</reference>
<organism evidence="1 2">
    <name type="scientific">Candidatus Anaerostipes avistercoris</name>
    <dbReference type="NCBI Taxonomy" id="2838462"/>
    <lineage>
        <taxon>Bacteria</taxon>
        <taxon>Bacillati</taxon>
        <taxon>Bacillota</taxon>
        <taxon>Clostridia</taxon>
        <taxon>Lachnospirales</taxon>
        <taxon>Lachnospiraceae</taxon>
        <taxon>Anaerostipes</taxon>
    </lineage>
</organism>
<evidence type="ECO:0000313" key="1">
    <source>
        <dbReference type="EMBL" id="HJC49111.1"/>
    </source>
</evidence>
<protein>
    <submittedName>
        <fullName evidence="1">Phage head-tail connector protein</fullName>
    </submittedName>
</protein>